<feature type="region of interest" description="Disordered" evidence="1">
    <location>
        <begin position="196"/>
        <end position="254"/>
    </location>
</feature>
<feature type="compositionally biased region" description="Basic and acidic residues" evidence="1">
    <location>
        <begin position="225"/>
        <end position="234"/>
    </location>
</feature>
<accession>A0A074ZN57</accession>
<dbReference type="CTD" id="20319946"/>
<evidence type="ECO:0000256" key="1">
    <source>
        <dbReference type="SAM" id="MobiDB-lite"/>
    </source>
</evidence>
<evidence type="ECO:0000313" key="2">
    <source>
        <dbReference type="EMBL" id="KER27152.1"/>
    </source>
</evidence>
<dbReference type="Proteomes" id="UP000054324">
    <property type="component" value="Unassembled WGS sequence"/>
</dbReference>
<dbReference type="RefSeq" id="XP_009169108.1">
    <property type="nucleotide sequence ID" value="XM_009170844.1"/>
</dbReference>
<organism evidence="2 3">
    <name type="scientific">Opisthorchis viverrini</name>
    <name type="common">Southeast Asian liver fluke</name>
    <dbReference type="NCBI Taxonomy" id="6198"/>
    <lineage>
        <taxon>Eukaryota</taxon>
        <taxon>Metazoa</taxon>
        <taxon>Spiralia</taxon>
        <taxon>Lophotrochozoa</taxon>
        <taxon>Platyhelminthes</taxon>
        <taxon>Trematoda</taxon>
        <taxon>Digenea</taxon>
        <taxon>Opisthorchiida</taxon>
        <taxon>Opisthorchiata</taxon>
        <taxon>Opisthorchiidae</taxon>
        <taxon>Opisthorchis</taxon>
    </lineage>
</organism>
<dbReference type="GeneID" id="20319946"/>
<protein>
    <submittedName>
        <fullName evidence="2">Uncharacterized protein</fullName>
    </submittedName>
</protein>
<name>A0A074ZN57_OPIVI</name>
<keyword evidence="3" id="KW-1185">Reference proteome</keyword>
<proteinExistence type="predicted"/>
<reference evidence="2 3" key="1">
    <citation type="submission" date="2013-11" db="EMBL/GenBank/DDBJ databases">
        <title>Opisthorchis viverrini - life in the bile duct.</title>
        <authorList>
            <person name="Young N.D."/>
            <person name="Nagarajan N."/>
            <person name="Lin S.J."/>
            <person name="Korhonen P.K."/>
            <person name="Jex A.R."/>
            <person name="Hall R.S."/>
            <person name="Safavi-Hemami H."/>
            <person name="Kaewkong W."/>
            <person name="Bertrand D."/>
            <person name="Gao S."/>
            <person name="Seet Q."/>
            <person name="Wongkham S."/>
            <person name="Teh B.T."/>
            <person name="Wongkham C."/>
            <person name="Intapan P.M."/>
            <person name="Maleewong W."/>
            <person name="Yang X."/>
            <person name="Hu M."/>
            <person name="Wang Z."/>
            <person name="Hofmann A."/>
            <person name="Sternberg P.W."/>
            <person name="Tan P."/>
            <person name="Wang J."/>
            <person name="Gasser R.B."/>
        </authorList>
    </citation>
    <scope>NUCLEOTIDE SEQUENCE [LARGE SCALE GENOMIC DNA]</scope>
</reference>
<sequence>MFELGESKPEIKSKRPSKSASLVKRQELSDKTSCIPLDVGVWVCRVFLTCRWRWSRSRVPASKLQARRHFVVFGSNKVTKRRNPDIPRTVLSSPIASKGAPDRALPECPVFVLMWKGEPPKGVREPRTPRLAIEKLVDPETKRNYQKQLLECLPDGTVSDINDHWEKISNALLKAGASACGTTQPTSSKHWISDRTVFSGDPATDPTWSPPQLHPAHHSTPGETECPRRPRSLVEEMEDAKNAGTLPLASDSKV</sequence>
<evidence type="ECO:0000313" key="3">
    <source>
        <dbReference type="Proteomes" id="UP000054324"/>
    </source>
</evidence>
<dbReference type="AlphaFoldDB" id="A0A074ZN57"/>
<dbReference type="KEGG" id="ovi:T265_05764"/>
<dbReference type="EMBL" id="KL596730">
    <property type="protein sequence ID" value="KER27152.1"/>
    <property type="molecule type" value="Genomic_DNA"/>
</dbReference>
<gene>
    <name evidence="2" type="ORF">T265_05764</name>
</gene>